<gene>
    <name evidence="1" type="ORF">LENED_000008</name>
</gene>
<keyword evidence="2" id="KW-1185">Reference proteome</keyword>
<accession>A0A1Q3DUH5</accession>
<reference evidence="1 2" key="2">
    <citation type="submission" date="2017-02" db="EMBL/GenBank/DDBJ databases">
        <title>A genome survey and senescence transcriptome analysis in Lentinula edodes.</title>
        <authorList>
            <person name="Sakamoto Y."/>
            <person name="Nakade K."/>
            <person name="Sato S."/>
            <person name="Yoshida Y."/>
            <person name="Miyazaki K."/>
            <person name="Natsume S."/>
            <person name="Konno N."/>
        </authorList>
    </citation>
    <scope>NUCLEOTIDE SEQUENCE [LARGE SCALE GENOMIC DNA]</scope>
    <source>
        <strain evidence="1 2">NBRC 111202</strain>
    </source>
</reference>
<name>A0A1Q3DUH5_LENED</name>
<dbReference type="Proteomes" id="UP000188533">
    <property type="component" value="Unassembled WGS sequence"/>
</dbReference>
<reference evidence="1 2" key="1">
    <citation type="submission" date="2016-08" db="EMBL/GenBank/DDBJ databases">
        <authorList>
            <consortium name="Lentinula edodes genome sequencing consortium"/>
            <person name="Sakamoto Y."/>
            <person name="Nakade K."/>
            <person name="Sato S."/>
            <person name="Yoshida Y."/>
            <person name="Miyazaki K."/>
            <person name="Natsume S."/>
            <person name="Konno N."/>
        </authorList>
    </citation>
    <scope>NUCLEOTIDE SEQUENCE [LARGE SCALE GENOMIC DNA]</scope>
    <source>
        <strain evidence="1 2">NBRC 111202</strain>
    </source>
</reference>
<dbReference type="EMBL" id="BDGU01000001">
    <property type="protein sequence ID" value="GAV98622.1"/>
    <property type="molecule type" value="Genomic_DNA"/>
</dbReference>
<dbReference type="AlphaFoldDB" id="A0A1Q3DUH5"/>
<protein>
    <submittedName>
        <fullName evidence="1">Uncharacterized protein</fullName>
    </submittedName>
</protein>
<comment type="caution">
    <text evidence="1">The sequence shown here is derived from an EMBL/GenBank/DDBJ whole genome shotgun (WGS) entry which is preliminary data.</text>
</comment>
<sequence>MSNLKHLSLDVENFHAPSLATVLASALRRSTFSLHALRIPSVIECDSWIASQQHLEALAIYDHSGAHWEPEARDSVILVERKTVLKTIDCNRYRT</sequence>
<organism evidence="1 2">
    <name type="scientific">Lentinula edodes</name>
    <name type="common">Shiitake mushroom</name>
    <name type="synonym">Lentinus edodes</name>
    <dbReference type="NCBI Taxonomy" id="5353"/>
    <lineage>
        <taxon>Eukaryota</taxon>
        <taxon>Fungi</taxon>
        <taxon>Dikarya</taxon>
        <taxon>Basidiomycota</taxon>
        <taxon>Agaricomycotina</taxon>
        <taxon>Agaricomycetes</taxon>
        <taxon>Agaricomycetidae</taxon>
        <taxon>Agaricales</taxon>
        <taxon>Marasmiineae</taxon>
        <taxon>Omphalotaceae</taxon>
        <taxon>Lentinula</taxon>
    </lineage>
</organism>
<evidence type="ECO:0000313" key="2">
    <source>
        <dbReference type="Proteomes" id="UP000188533"/>
    </source>
</evidence>
<proteinExistence type="predicted"/>
<evidence type="ECO:0000313" key="1">
    <source>
        <dbReference type="EMBL" id="GAV98622.1"/>
    </source>
</evidence>